<comment type="similarity">
    <text evidence="2">Belongs to the protein kinase superfamily. AGC Ser/Thr protein kinase family. cGMP subfamily.</text>
</comment>
<dbReference type="CDD" id="cd00038">
    <property type="entry name" value="CAP_ED"/>
    <property type="match status" value="2"/>
</dbReference>
<evidence type="ECO:0000256" key="9">
    <source>
        <dbReference type="ARBA" id="ARBA00022741"/>
    </source>
</evidence>
<dbReference type="PANTHER" id="PTHR24353">
    <property type="entry name" value="CYCLIC NUCLEOTIDE-DEPENDENT PROTEIN KINASE"/>
    <property type="match status" value="1"/>
</dbReference>
<evidence type="ECO:0000256" key="14">
    <source>
        <dbReference type="ARBA" id="ARBA00024113"/>
    </source>
</evidence>
<dbReference type="GO" id="GO:0005524">
    <property type="term" value="F:ATP binding"/>
    <property type="evidence" value="ECO:0007669"/>
    <property type="project" value="UniProtKB-UniRule"/>
</dbReference>
<evidence type="ECO:0000259" key="21">
    <source>
        <dbReference type="PROSITE" id="PS51285"/>
    </source>
</evidence>
<evidence type="ECO:0000256" key="1">
    <source>
        <dbReference type="ARBA" id="ARBA00001946"/>
    </source>
</evidence>
<keyword evidence="8" id="KW-0479">Metal-binding</keyword>
<dbReference type="InterPro" id="IPR011009">
    <property type="entry name" value="Kinase-like_dom_sf"/>
</dbReference>
<dbReference type="EC" id="2.7.11.12" evidence="3"/>
<dbReference type="Gene3D" id="2.60.120.10">
    <property type="entry name" value="Jelly Rolls"/>
    <property type="match status" value="3"/>
</dbReference>
<feature type="compositionally biased region" description="Polar residues" evidence="18">
    <location>
        <begin position="1289"/>
        <end position="1303"/>
    </location>
</feature>
<dbReference type="EMBL" id="QUTH01005639">
    <property type="protein sequence ID" value="RHZ09167.1"/>
    <property type="molecule type" value="Genomic_DNA"/>
</dbReference>
<dbReference type="VEuPathDB" id="FungiDB:H257_03800"/>
<dbReference type="InterPro" id="IPR000719">
    <property type="entry name" value="Prot_kinase_dom"/>
</dbReference>
<dbReference type="Gene3D" id="3.30.200.20">
    <property type="entry name" value="Phosphorylase Kinase, domain 1"/>
    <property type="match status" value="1"/>
</dbReference>
<feature type="domain" description="AGC-kinase C-terminal" evidence="21">
    <location>
        <begin position="1241"/>
        <end position="1301"/>
    </location>
</feature>
<keyword evidence="9 17" id="KW-0547">Nucleotide-binding</keyword>
<dbReference type="SUPFAM" id="SSF51206">
    <property type="entry name" value="cAMP-binding domain-like"/>
    <property type="match status" value="3"/>
</dbReference>
<dbReference type="SMART" id="SM00220">
    <property type="entry name" value="S_TKc"/>
    <property type="match status" value="1"/>
</dbReference>
<dbReference type="PANTHER" id="PTHR24353:SF37">
    <property type="entry name" value="CAMP-DEPENDENT PROTEIN KINASE CATALYTIC SUBUNIT PRKX"/>
    <property type="match status" value="1"/>
</dbReference>
<dbReference type="Gene3D" id="3.40.50.620">
    <property type="entry name" value="HUPs"/>
    <property type="match status" value="2"/>
</dbReference>
<dbReference type="GO" id="GO:0005952">
    <property type="term" value="C:cAMP-dependent protein kinase complex"/>
    <property type="evidence" value="ECO:0007669"/>
    <property type="project" value="TreeGrafter"/>
</dbReference>
<evidence type="ECO:0000256" key="10">
    <source>
        <dbReference type="ARBA" id="ARBA00022777"/>
    </source>
</evidence>
<dbReference type="VEuPathDB" id="FungiDB:H257_03802"/>
<evidence type="ECO:0000256" key="3">
    <source>
        <dbReference type="ARBA" id="ARBA00012428"/>
    </source>
</evidence>
<keyword evidence="11 17" id="KW-0067">ATP-binding</keyword>
<dbReference type="PRINTS" id="PR00103">
    <property type="entry name" value="CAMPKINASE"/>
</dbReference>
<dbReference type="Proteomes" id="UP000285430">
    <property type="component" value="Unassembled WGS sequence"/>
</dbReference>
<evidence type="ECO:0000259" key="19">
    <source>
        <dbReference type="PROSITE" id="PS50011"/>
    </source>
</evidence>
<evidence type="ECO:0000313" key="22">
    <source>
        <dbReference type="EMBL" id="RHZ09167.1"/>
    </source>
</evidence>
<dbReference type="PROSITE" id="PS51285">
    <property type="entry name" value="AGC_KINASE_CTER"/>
    <property type="match status" value="1"/>
</dbReference>
<dbReference type="GO" id="GO:0004066">
    <property type="term" value="F:asparagine synthase (glutamine-hydrolyzing) activity"/>
    <property type="evidence" value="ECO:0007669"/>
    <property type="project" value="InterPro"/>
</dbReference>
<keyword evidence="13" id="KW-0142">cGMP-binding</keyword>
<evidence type="ECO:0000256" key="2">
    <source>
        <dbReference type="ARBA" id="ARBA00006352"/>
    </source>
</evidence>
<evidence type="ECO:0000256" key="5">
    <source>
        <dbReference type="ARBA" id="ARBA00022527"/>
    </source>
</evidence>
<evidence type="ECO:0000259" key="20">
    <source>
        <dbReference type="PROSITE" id="PS50042"/>
    </source>
</evidence>
<evidence type="ECO:0000256" key="4">
    <source>
        <dbReference type="ARBA" id="ARBA00022490"/>
    </source>
</evidence>
<keyword evidence="10" id="KW-0418">Kinase</keyword>
<comment type="cofactor">
    <cofactor evidence="1">
        <name>Mg(2+)</name>
        <dbReference type="ChEBI" id="CHEBI:18420"/>
    </cofactor>
</comment>
<dbReference type="GO" id="GO:0006529">
    <property type="term" value="P:asparagine biosynthetic process"/>
    <property type="evidence" value="ECO:0007669"/>
    <property type="project" value="InterPro"/>
</dbReference>
<feature type="domain" description="Cyclic nucleotide-binding" evidence="20">
    <location>
        <begin position="823"/>
        <end position="894"/>
    </location>
</feature>
<proteinExistence type="inferred from homology"/>
<feature type="binding site" evidence="17">
    <location>
        <position position="988"/>
    </location>
    <ligand>
        <name>ATP</name>
        <dbReference type="ChEBI" id="CHEBI:30616"/>
    </ligand>
</feature>
<feature type="domain" description="Cyclic nucleotide-binding" evidence="20">
    <location>
        <begin position="713"/>
        <end position="804"/>
    </location>
</feature>
<evidence type="ECO:0000256" key="11">
    <source>
        <dbReference type="ARBA" id="ARBA00022840"/>
    </source>
</evidence>
<evidence type="ECO:0000313" key="23">
    <source>
        <dbReference type="Proteomes" id="UP000285430"/>
    </source>
</evidence>
<dbReference type="InterPro" id="IPR000961">
    <property type="entry name" value="AGC-kinase_C"/>
</dbReference>
<evidence type="ECO:0000256" key="6">
    <source>
        <dbReference type="ARBA" id="ARBA00022535"/>
    </source>
</evidence>
<dbReference type="InterPro" id="IPR014729">
    <property type="entry name" value="Rossmann-like_a/b/a_fold"/>
</dbReference>
<protein>
    <recommendedName>
        <fullName evidence="14">cGMP-dependent protein kinase</fullName>
        <ecNumber evidence="3">2.7.11.12</ecNumber>
    </recommendedName>
</protein>
<dbReference type="InterPro" id="IPR029055">
    <property type="entry name" value="Ntn_hydrolases_N"/>
</dbReference>
<dbReference type="InterPro" id="IPR018488">
    <property type="entry name" value="cNMP-bd_CS"/>
</dbReference>
<evidence type="ECO:0000256" key="17">
    <source>
        <dbReference type="PROSITE-ProRule" id="PRU10141"/>
    </source>
</evidence>
<dbReference type="SUPFAM" id="SSF56235">
    <property type="entry name" value="N-terminal nucleophile aminohydrolases (Ntn hydrolases)"/>
    <property type="match status" value="1"/>
</dbReference>
<comment type="caution">
    <text evidence="22">The sequence shown here is derived from an EMBL/GenBank/DDBJ whole genome shotgun (WGS) entry which is preliminary data.</text>
</comment>
<dbReference type="SUPFAM" id="SSF52402">
    <property type="entry name" value="Adenine nucleotide alpha hydrolases-like"/>
    <property type="match status" value="2"/>
</dbReference>
<dbReference type="Pfam" id="PF00733">
    <property type="entry name" value="Asn_synthase"/>
    <property type="match status" value="1"/>
</dbReference>
<evidence type="ECO:0000256" key="7">
    <source>
        <dbReference type="ARBA" id="ARBA00022679"/>
    </source>
</evidence>
<dbReference type="CDD" id="cd01991">
    <property type="entry name" value="Asn_synthase_B_C"/>
    <property type="match status" value="1"/>
</dbReference>
<dbReference type="VEuPathDB" id="FungiDB:H257_03801"/>
<feature type="domain" description="Protein kinase" evidence="19">
    <location>
        <begin position="957"/>
        <end position="1240"/>
    </location>
</feature>
<keyword evidence="12" id="KW-0460">Magnesium</keyword>
<dbReference type="InterPro" id="IPR001962">
    <property type="entry name" value="Asn_synthase"/>
</dbReference>
<dbReference type="GO" id="GO:0004692">
    <property type="term" value="F:cGMP-dependent protein kinase activity"/>
    <property type="evidence" value="ECO:0007669"/>
    <property type="project" value="UniProtKB-EC"/>
</dbReference>
<dbReference type="GO" id="GO:0046872">
    <property type="term" value="F:metal ion binding"/>
    <property type="evidence" value="ECO:0007669"/>
    <property type="project" value="UniProtKB-KW"/>
</dbReference>
<accession>A0A418EAC1</accession>
<feature type="region of interest" description="Disordered" evidence="18">
    <location>
        <begin position="1281"/>
        <end position="1303"/>
    </location>
</feature>
<dbReference type="PROSITE" id="PS50011">
    <property type="entry name" value="PROTEIN_KINASE_DOM"/>
    <property type="match status" value="1"/>
</dbReference>
<dbReference type="InterPro" id="IPR008271">
    <property type="entry name" value="Ser/Thr_kinase_AS"/>
</dbReference>
<dbReference type="SUPFAM" id="SSF56112">
    <property type="entry name" value="Protein kinase-like (PK-like)"/>
    <property type="match status" value="1"/>
</dbReference>
<keyword evidence="5" id="KW-0723">Serine/threonine-protein kinase</keyword>
<dbReference type="PROSITE" id="PS00107">
    <property type="entry name" value="PROTEIN_KINASE_ATP"/>
    <property type="match status" value="1"/>
</dbReference>
<evidence type="ECO:0000256" key="12">
    <source>
        <dbReference type="ARBA" id="ARBA00022842"/>
    </source>
</evidence>
<dbReference type="PROSITE" id="PS00108">
    <property type="entry name" value="PROTEIN_KINASE_ST"/>
    <property type="match status" value="1"/>
</dbReference>
<gene>
    <name evidence="22" type="ORF">DYB37_000697</name>
</gene>
<feature type="domain" description="Cyclic nucleotide-binding" evidence="20">
    <location>
        <begin position="650"/>
        <end position="688"/>
    </location>
</feature>
<keyword evidence="4" id="KW-0963">Cytoplasm</keyword>
<comment type="catalytic activity">
    <reaction evidence="16">
        <text>L-seryl-[protein] + ATP = O-phospho-L-seryl-[protein] + ADP + H(+)</text>
        <dbReference type="Rhea" id="RHEA:17989"/>
        <dbReference type="Rhea" id="RHEA-COMP:9863"/>
        <dbReference type="Rhea" id="RHEA-COMP:11604"/>
        <dbReference type="ChEBI" id="CHEBI:15378"/>
        <dbReference type="ChEBI" id="CHEBI:29999"/>
        <dbReference type="ChEBI" id="CHEBI:30616"/>
        <dbReference type="ChEBI" id="CHEBI:83421"/>
        <dbReference type="ChEBI" id="CHEBI:456216"/>
        <dbReference type="EC" id="2.7.11.12"/>
    </reaction>
</comment>
<dbReference type="InterPro" id="IPR000595">
    <property type="entry name" value="cNMP-bd_dom"/>
</dbReference>
<dbReference type="Pfam" id="PF00027">
    <property type="entry name" value="cNMP_binding"/>
    <property type="match status" value="2"/>
</dbReference>
<evidence type="ECO:0000256" key="18">
    <source>
        <dbReference type="SAM" id="MobiDB-lite"/>
    </source>
</evidence>
<keyword evidence="6" id="KW-0140">cGMP</keyword>
<name>A0A418EAC1_APHAT</name>
<dbReference type="InterPro" id="IPR018490">
    <property type="entry name" value="cNMP-bd_dom_sf"/>
</dbReference>
<evidence type="ECO:0000256" key="15">
    <source>
        <dbReference type="ARBA" id="ARBA00047298"/>
    </source>
</evidence>
<evidence type="ECO:0000256" key="16">
    <source>
        <dbReference type="ARBA" id="ARBA00047462"/>
    </source>
</evidence>
<keyword evidence="7" id="KW-0808">Transferase</keyword>
<reference evidence="22 23" key="1">
    <citation type="submission" date="2018-08" db="EMBL/GenBank/DDBJ databases">
        <title>Aphanomyces genome sequencing and annotation.</title>
        <authorList>
            <person name="Minardi D."/>
            <person name="Oidtmann B."/>
            <person name="Van Der Giezen M."/>
            <person name="Studholme D.J."/>
        </authorList>
    </citation>
    <scope>NUCLEOTIDE SEQUENCE [LARGE SCALE GENOMIC DNA]</scope>
    <source>
        <strain evidence="22 23">Da</strain>
    </source>
</reference>
<dbReference type="Gene3D" id="3.60.20.10">
    <property type="entry name" value="Glutamine Phosphoribosylpyrophosphate, subunit 1, domain 1"/>
    <property type="match status" value="1"/>
</dbReference>
<dbReference type="InterPro" id="IPR017441">
    <property type="entry name" value="Protein_kinase_ATP_BS"/>
</dbReference>
<dbReference type="PROSITE" id="PS00888">
    <property type="entry name" value="CNMP_BINDING_1"/>
    <property type="match status" value="1"/>
</dbReference>
<dbReference type="SMART" id="SM00100">
    <property type="entry name" value="cNMP"/>
    <property type="match status" value="2"/>
</dbReference>
<dbReference type="PROSITE" id="PS50042">
    <property type="entry name" value="CNMP_BINDING_3"/>
    <property type="match status" value="3"/>
</dbReference>
<dbReference type="GO" id="GO:0004691">
    <property type="term" value="F:cAMP-dependent protein kinase activity"/>
    <property type="evidence" value="ECO:0007669"/>
    <property type="project" value="TreeGrafter"/>
</dbReference>
<comment type="catalytic activity">
    <reaction evidence="15">
        <text>L-threonyl-[protein] + ATP = O-phospho-L-threonyl-[protein] + ADP + H(+)</text>
        <dbReference type="Rhea" id="RHEA:46608"/>
        <dbReference type="Rhea" id="RHEA-COMP:11060"/>
        <dbReference type="Rhea" id="RHEA-COMP:11605"/>
        <dbReference type="ChEBI" id="CHEBI:15378"/>
        <dbReference type="ChEBI" id="CHEBI:30013"/>
        <dbReference type="ChEBI" id="CHEBI:30616"/>
        <dbReference type="ChEBI" id="CHEBI:61977"/>
        <dbReference type="ChEBI" id="CHEBI:456216"/>
        <dbReference type="EC" id="2.7.11.12"/>
    </reaction>
</comment>
<evidence type="ECO:0000256" key="13">
    <source>
        <dbReference type="ARBA" id="ARBA00022992"/>
    </source>
</evidence>
<dbReference type="Gene3D" id="1.10.510.10">
    <property type="entry name" value="Transferase(Phosphotransferase) domain 1"/>
    <property type="match status" value="1"/>
</dbReference>
<dbReference type="GO" id="GO:0030553">
    <property type="term" value="F:cGMP binding"/>
    <property type="evidence" value="ECO:0007669"/>
    <property type="project" value="UniProtKB-KW"/>
</dbReference>
<organism evidence="22 23">
    <name type="scientific">Aphanomyces astaci</name>
    <name type="common">Crayfish plague agent</name>
    <dbReference type="NCBI Taxonomy" id="112090"/>
    <lineage>
        <taxon>Eukaryota</taxon>
        <taxon>Sar</taxon>
        <taxon>Stramenopiles</taxon>
        <taxon>Oomycota</taxon>
        <taxon>Saprolegniomycetes</taxon>
        <taxon>Saprolegniales</taxon>
        <taxon>Verrucalvaceae</taxon>
        <taxon>Aphanomyces</taxon>
    </lineage>
</organism>
<evidence type="ECO:0000256" key="8">
    <source>
        <dbReference type="ARBA" id="ARBA00022723"/>
    </source>
</evidence>
<dbReference type="Pfam" id="PF00069">
    <property type="entry name" value="Pkinase"/>
    <property type="match status" value="1"/>
</dbReference>
<sequence>MVSAVLHLRGTQLCEQPVHDRHGNVLLWNGEVFGGASIPIYESDTKYVSHRLASVDDDSVSAEVAATLVVDVLSIIQGPFAFAWLHVSTNTLFYGRDGLGRRSLVVHTPDDAKRSCFLLASVALNSQRDGWEEVACTGVFSLDLNMLGALPQLHPWPVRVVSVASPRCLPPLPPSVVALGTSFDADPFCDHADMMLAAKGLLQVLSAAVAKRVESIPTQEHADSARVGVLFSGGLDSVVLATLCHLHVLPTEPIDLLAICFDKDHNSPDRRAAAASWTELKHLFPTRQWHFVAIDIAPHQVDTHQPHMLVVEPPTSDPTDLSSSEPPAVVEPLTLFESTSGFCPVRTCRPARRPHPGCALHSHLCRPCCTKIHKLAMTLKHTSTHPQQIISAIATLESMGISGDKLQRLLAFVPLDQPRGCRPVTSLKALPSPSDDDIVTLGESYTSRAKVLLVGIGADEQVAGYGRHKHAYVTGGWDGLRTELDKDMRRIWQRNLGRDDRMIADHGREARFPYLDEDVVAYLRSLPLDHVVDFAQPRGVGDKLILRIVARQLGLKHCTALAKQAIQFGSVVVSYAASDKVKLDPSSDRIIPLEPEAPGSLKLFHSLKDEYSDLVTQDIADEVMFETLKQQPTKSPDVMKLLRDNIQALLFEATTDDEMDKVVAVMTEMHVRAGDVVIQQNDHGDKFYGNLIQAQSSEDSLAKRSHWLRNVPIFSSLSARQLSLLNRAFEVVKFEPDEVIVKQGAMGDAFYIVSAGTVLCTMDGEYFGETSLLNDQPRNCTVRAVGSVKCLRLHRSDFDSMLGPLYAIMEMNAFKRILRMFDIFKALADEEMEHLTTHFEIVEFGCDTVIFTTGDVAEYFYIVRTGSVSLHPGADGSSSVGVDPVTLNVKDYFGAEVFQGTTYHSTVRTGDEITSCFRLSKTFVNQDLASGRNCCLRPESQKAIHVNPLSLLDLSDLVHIGVLGEGSFGRVSMVQAFVDAQEYLLALKCVSKSHVLECHQQEHIMRERSILKDLPYHPFIVQLHATYQDQNYLYMLMELVQGGELFGLLHTNIFDRPLVEEDIKFFAANVYLALEHMHKRDIAYRDLKPENLLFSENGYLKVVDMGFAKKIPFSIADEHGRVEVHARSYTLCGTQEYLAPEFVLNTGHDLAVDYWAFGILIYEMFLGYTPFETPDGDIAKLFKNIAFVRTGANCVQFPHESTVDYPIACSFIEGLLHGDPTKRLGMGQNGSHEIRNHPWFEGLDWDKLRDQELSVPYLPQLNGRYDTSLFEGDQGIRSSDMDYDGAENYLTTSGSNNDEPSSTVLDPALADPIRRQVQSCRKADFHEVLGGTSQTPSVLRRIPLSPRCDVDTAQAFRDAVREDIVLNGMRCTLGYEAQSPRTAVVPPFVLVDTVIVEEINFATDVATRYLSVRSPVPDMDVHSELRELF</sequence>
<dbReference type="InterPro" id="IPR014710">
    <property type="entry name" value="RmlC-like_jellyroll"/>
</dbReference>